<dbReference type="PROSITE" id="PS51408">
    <property type="entry name" value="TRANSFERRIN_LIKE_4"/>
    <property type="match status" value="2"/>
</dbReference>
<dbReference type="AlphaFoldDB" id="A0A8R2AJ17"/>
<evidence type="ECO:0000313" key="4">
    <source>
        <dbReference type="Proteomes" id="UP000005204"/>
    </source>
</evidence>
<evidence type="ECO:0000256" key="1">
    <source>
        <dbReference type="SAM" id="SignalP"/>
    </source>
</evidence>
<evidence type="ECO:0000313" key="3">
    <source>
        <dbReference type="EnsemblMetazoa" id="XP_004927448.1"/>
    </source>
</evidence>
<dbReference type="GO" id="GO:0005769">
    <property type="term" value="C:early endosome"/>
    <property type="evidence" value="ECO:0007669"/>
    <property type="project" value="TreeGrafter"/>
</dbReference>
<dbReference type="SUPFAM" id="SSF53850">
    <property type="entry name" value="Periplasmic binding protein-like II"/>
    <property type="match status" value="2"/>
</dbReference>
<dbReference type="Proteomes" id="UP000005204">
    <property type="component" value="Unassembled WGS sequence"/>
</dbReference>
<dbReference type="KEGG" id="bmor:101746195"/>
<name>A0A8R2AJ17_BOMMO</name>
<dbReference type="GO" id="GO:0055037">
    <property type="term" value="C:recycling endosome"/>
    <property type="evidence" value="ECO:0007669"/>
    <property type="project" value="TreeGrafter"/>
</dbReference>
<feature type="chain" id="PRO_5035892294" description="Transferrin-like domain-containing protein" evidence="1">
    <location>
        <begin position="18"/>
        <end position="763"/>
    </location>
</feature>
<reference evidence="4" key="1">
    <citation type="journal article" date="2008" name="Insect Biochem. Mol. Biol.">
        <title>The genome of a lepidopteran model insect, the silkworm Bombyx mori.</title>
        <authorList>
            <consortium name="International Silkworm Genome Consortium"/>
        </authorList>
    </citation>
    <scope>NUCLEOTIDE SEQUENCE [LARGE SCALE GENOMIC DNA]</scope>
    <source>
        <strain evidence="4">p50T</strain>
    </source>
</reference>
<dbReference type="GeneID" id="101746195"/>
<dbReference type="GO" id="GO:0006826">
    <property type="term" value="P:iron ion transport"/>
    <property type="evidence" value="ECO:0007669"/>
    <property type="project" value="TreeGrafter"/>
</dbReference>
<accession>A0A8R2AJ17</accession>
<keyword evidence="4" id="KW-1185">Reference proteome</keyword>
<dbReference type="SMART" id="SM00094">
    <property type="entry name" value="TR_FER"/>
    <property type="match status" value="1"/>
</dbReference>
<protein>
    <recommendedName>
        <fullName evidence="2">Transferrin-like domain-containing protein</fullName>
    </recommendedName>
</protein>
<reference evidence="3" key="2">
    <citation type="submission" date="2022-06" db="UniProtKB">
        <authorList>
            <consortium name="EnsemblMetazoa"/>
        </authorList>
    </citation>
    <scope>IDENTIFICATION</scope>
    <source>
        <strain evidence="3">p50T (Dazao)</strain>
    </source>
</reference>
<keyword evidence="1" id="KW-0732">Signal</keyword>
<dbReference type="Pfam" id="PF00405">
    <property type="entry name" value="Transferrin"/>
    <property type="match status" value="2"/>
</dbReference>
<feature type="domain" description="Transferrin-like" evidence="2">
    <location>
        <begin position="10"/>
        <end position="370"/>
    </location>
</feature>
<evidence type="ECO:0000259" key="2">
    <source>
        <dbReference type="PROSITE" id="PS51408"/>
    </source>
</evidence>
<dbReference type="GO" id="GO:0005615">
    <property type="term" value="C:extracellular space"/>
    <property type="evidence" value="ECO:0007669"/>
    <property type="project" value="TreeGrafter"/>
</dbReference>
<sequence length="763" mass="82835">MFAKLLILCLVFGASRAQSHRVCILSSSSSLCQSLDKDGSQATCSRVETRIDCALRLARGEADIGFFTEEELLLLSQQQPNDNRVIATVRDVSRLETFSFEAVAVVPNNHTGGLDGLRGGRYCHPGFDQSDLRWSPRVLKTLEEVAARTDRCPDVDTNRKTAEEIEVETLSSFFSAACRPGTWSSNSTVDADLKTRFPSLCSLCGGSSGCTGYSIDMGISVAGVNNQNRHIQALECLRVSTNDSVPTVAYAAWLHVRNYFNIRNPQDAASFSLLCPDGTLQALTPEILSNPVAPCSFVKQPWGAIVASTAAASTVLTNLQAWWPTGTDPGANSWQSVLFSGLIGGANARVVFEQAPIAPANYTAPIRSIPAIDSTASCLPAQRWCTTNLNEQTKCSWVRASAYTLGIQPAISCQQRSSVFDCLTDIKESRADFIATPSNYGYIARQHYRLSPVKLVQNTRSGASRVAAFVKETAAAQENITRFENLRGKKACFPEFGGLAYVAFVRTAQLRGVISETECDYVKAVGEFFDGACAPGALDASHTITETTFNATSLCSVCRPLIPTPDNFTCAYDYTNVYYGNNGTLACLNDPTTDIAVLSTENINVHLQALGLQANQFRALCQNNTLAATPGVFIDDNCLLAYVVDAEVLSRRGDPLNNALNVLFDSLDAYFGYNTAAANQLINLDLFSSFNGISDLLFKDSTIGLTEPTGEAPHEPARNYMELFRHLDACSRATPQVPDIANRAAFSVITMLVMSFLTRFVVY</sequence>
<feature type="signal peptide" evidence="1">
    <location>
        <begin position="1"/>
        <end position="17"/>
    </location>
</feature>
<dbReference type="Gene3D" id="3.40.190.10">
    <property type="entry name" value="Periplasmic binding protein-like II"/>
    <property type="match status" value="3"/>
</dbReference>
<proteinExistence type="predicted"/>
<organism evidence="3 4">
    <name type="scientific">Bombyx mori</name>
    <name type="common">Silk moth</name>
    <dbReference type="NCBI Taxonomy" id="7091"/>
    <lineage>
        <taxon>Eukaryota</taxon>
        <taxon>Metazoa</taxon>
        <taxon>Ecdysozoa</taxon>
        <taxon>Arthropoda</taxon>
        <taxon>Hexapoda</taxon>
        <taxon>Insecta</taxon>
        <taxon>Pterygota</taxon>
        <taxon>Neoptera</taxon>
        <taxon>Endopterygota</taxon>
        <taxon>Lepidoptera</taxon>
        <taxon>Glossata</taxon>
        <taxon>Ditrysia</taxon>
        <taxon>Bombycoidea</taxon>
        <taxon>Bombycidae</taxon>
        <taxon>Bombycinae</taxon>
        <taxon>Bombyx</taxon>
    </lineage>
</organism>
<dbReference type="EnsemblMetazoa" id="XM_004927391.3">
    <property type="protein sequence ID" value="XP_004927448.1"/>
    <property type="gene ID" value="LOC101746195"/>
</dbReference>
<dbReference type="PANTHER" id="PTHR11485">
    <property type="entry name" value="TRANSFERRIN"/>
    <property type="match status" value="1"/>
</dbReference>
<dbReference type="PRINTS" id="PR00422">
    <property type="entry name" value="TRANSFERRIN"/>
</dbReference>
<dbReference type="CDD" id="cd13529">
    <property type="entry name" value="PBP2_transferrin"/>
    <property type="match status" value="1"/>
</dbReference>
<dbReference type="RefSeq" id="XP_004927448.1">
    <property type="nucleotide sequence ID" value="XM_004927391.4"/>
</dbReference>
<dbReference type="InterPro" id="IPR001156">
    <property type="entry name" value="Transferrin-like_dom"/>
</dbReference>
<dbReference type="PANTHER" id="PTHR11485:SF57">
    <property type="entry name" value="TRANSFERRIN"/>
    <property type="match status" value="1"/>
</dbReference>
<dbReference type="OrthoDB" id="8183540at2759"/>
<dbReference type="GO" id="GO:0005886">
    <property type="term" value="C:plasma membrane"/>
    <property type="evidence" value="ECO:0007669"/>
    <property type="project" value="TreeGrafter"/>
</dbReference>
<feature type="domain" description="Transferrin-like" evidence="2">
    <location>
        <begin position="382"/>
        <end position="725"/>
    </location>
</feature>